<protein>
    <submittedName>
        <fullName evidence="2">Uncharacterized protein</fullName>
    </submittedName>
</protein>
<reference evidence="2 3" key="1">
    <citation type="submission" date="2019-02" db="EMBL/GenBank/DDBJ databases">
        <title>Deep-cultivation of Planctomycetes and their phenomic and genomic characterization uncovers novel biology.</title>
        <authorList>
            <person name="Wiegand S."/>
            <person name="Jogler M."/>
            <person name="Boedeker C."/>
            <person name="Pinto D."/>
            <person name="Vollmers J."/>
            <person name="Rivas-Marin E."/>
            <person name="Kohn T."/>
            <person name="Peeters S.H."/>
            <person name="Heuer A."/>
            <person name="Rast P."/>
            <person name="Oberbeckmann S."/>
            <person name="Bunk B."/>
            <person name="Jeske O."/>
            <person name="Meyerdierks A."/>
            <person name="Storesund J.E."/>
            <person name="Kallscheuer N."/>
            <person name="Luecker S."/>
            <person name="Lage O.M."/>
            <person name="Pohl T."/>
            <person name="Merkel B.J."/>
            <person name="Hornburger P."/>
            <person name="Mueller R.-W."/>
            <person name="Bruemmer F."/>
            <person name="Labrenz M."/>
            <person name="Spormann A.M."/>
            <person name="Op Den Camp H."/>
            <person name="Overmann J."/>
            <person name="Amann R."/>
            <person name="Jetten M.S.M."/>
            <person name="Mascher T."/>
            <person name="Medema M.H."/>
            <person name="Devos D.P."/>
            <person name="Kaster A.-K."/>
            <person name="Ovreas L."/>
            <person name="Rohde M."/>
            <person name="Galperin M.Y."/>
            <person name="Jogler C."/>
        </authorList>
    </citation>
    <scope>NUCLEOTIDE SEQUENCE [LARGE SCALE GENOMIC DNA]</scope>
    <source>
        <strain evidence="2 3">Q31b</strain>
    </source>
</reference>
<dbReference type="AlphaFoldDB" id="A0A5C6DLN9"/>
<dbReference type="EMBL" id="SJPY01000007">
    <property type="protein sequence ID" value="TWU37522.1"/>
    <property type="molecule type" value="Genomic_DNA"/>
</dbReference>
<name>A0A5C6DLN9_9BACT</name>
<dbReference type="Proteomes" id="UP000315471">
    <property type="component" value="Unassembled WGS sequence"/>
</dbReference>
<accession>A0A5C6DLN9</accession>
<comment type="caution">
    <text evidence="2">The sequence shown here is derived from an EMBL/GenBank/DDBJ whole genome shotgun (WGS) entry which is preliminary data.</text>
</comment>
<evidence type="ECO:0000256" key="1">
    <source>
        <dbReference type="SAM" id="MobiDB-lite"/>
    </source>
</evidence>
<evidence type="ECO:0000313" key="3">
    <source>
        <dbReference type="Proteomes" id="UP000315471"/>
    </source>
</evidence>
<gene>
    <name evidence="2" type="ORF">Q31b_43100</name>
</gene>
<organism evidence="2 3">
    <name type="scientific">Novipirellula aureliae</name>
    <dbReference type="NCBI Taxonomy" id="2527966"/>
    <lineage>
        <taxon>Bacteria</taxon>
        <taxon>Pseudomonadati</taxon>
        <taxon>Planctomycetota</taxon>
        <taxon>Planctomycetia</taxon>
        <taxon>Pirellulales</taxon>
        <taxon>Pirellulaceae</taxon>
        <taxon>Novipirellula</taxon>
    </lineage>
</organism>
<proteinExistence type="predicted"/>
<feature type="region of interest" description="Disordered" evidence="1">
    <location>
        <begin position="1"/>
        <end position="26"/>
    </location>
</feature>
<keyword evidence="3" id="KW-1185">Reference proteome</keyword>
<evidence type="ECO:0000313" key="2">
    <source>
        <dbReference type="EMBL" id="TWU37522.1"/>
    </source>
</evidence>
<sequence>MKSDAAGIKRTLTPWQNEKSRRKRKKVPRIVLQGAVTGCHYCEPMPDTSSCYFLVSLQRSKLWGVNLSNFKPHSFPV</sequence>